<feature type="compositionally biased region" description="Polar residues" evidence="1">
    <location>
        <begin position="199"/>
        <end position="210"/>
    </location>
</feature>
<dbReference type="STRING" id="5643.A0A060SE30"/>
<dbReference type="OrthoDB" id="2013972at2759"/>
<dbReference type="AlphaFoldDB" id="A0A060SE30"/>
<evidence type="ECO:0000259" key="2">
    <source>
        <dbReference type="Pfam" id="PF13649"/>
    </source>
</evidence>
<dbReference type="InterPro" id="IPR029063">
    <property type="entry name" value="SAM-dependent_MTases_sf"/>
</dbReference>
<dbReference type="HOGENOM" id="CLU_029174_0_0_1"/>
<proteinExistence type="predicted"/>
<dbReference type="PANTHER" id="PTHR43591">
    <property type="entry name" value="METHYLTRANSFERASE"/>
    <property type="match status" value="1"/>
</dbReference>
<dbReference type="CDD" id="cd02440">
    <property type="entry name" value="AdoMet_MTases"/>
    <property type="match status" value="1"/>
</dbReference>
<dbReference type="PANTHER" id="PTHR43591:SF109">
    <property type="entry name" value="METHYLTRANSFERASE TYPE 11 DOMAIN-CONTAINING PROTEIN"/>
    <property type="match status" value="1"/>
</dbReference>
<dbReference type="SUPFAM" id="SSF53335">
    <property type="entry name" value="S-adenosyl-L-methionine-dependent methyltransferases"/>
    <property type="match status" value="1"/>
</dbReference>
<name>A0A060SE30_PYCCI</name>
<feature type="domain" description="Methyltransferase" evidence="2">
    <location>
        <begin position="74"/>
        <end position="175"/>
    </location>
</feature>
<reference evidence="3" key="1">
    <citation type="submission" date="2014-01" db="EMBL/GenBank/DDBJ databases">
        <title>The genome of the white-rot fungus Pycnoporus cinnabarinus: a basidiomycete model with a versatile arsenal for lignocellulosic biomass breakdown.</title>
        <authorList>
            <person name="Levasseur A."/>
            <person name="Lomascolo A."/>
            <person name="Ruiz-Duenas F.J."/>
            <person name="Uzan E."/>
            <person name="Piumi F."/>
            <person name="Kues U."/>
            <person name="Ram A.F.J."/>
            <person name="Murat C."/>
            <person name="Haon M."/>
            <person name="Benoit I."/>
            <person name="Arfi Y."/>
            <person name="Chevret D."/>
            <person name="Drula E."/>
            <person name="Kwon M.J."/>
            <person name="Gouret P."/>
            <person name="Lesage-Meessen L."/>
            <person name="Lombard V."/>
            <person name="Mariette J."/>
            <person name="Noirot C."/>
            <person name="Park J."/>
            <person name="Patyshakuliyeva A."/>
            <person name="Wieneger R.A.B."/>
            <person name="Wosten H.A.B."/>
            <person name="Martin F."/>
            <person name="Coutinho P.M."/>
            <person name="de Vries R."/>
            <person name="Martinez A.T."/>
            <person name="Klopp C."/>
            <person name="Pontarotti P."/>
            <person name="Henrissat B."/>
            <person name="Record E."/>
        </authorList>
    </citation>
    <scope>NUCLEOTIDE SEQUENCE [LARGE SCALE GENOMIC DNA]</scope>
    <source>
        <strain evidence="3">BRFM137</strain>
    </source>
</reference>
<feature type="region of interest" description="Disordered" evidence="1">
    <location>
        <begin position="196"/>
        <end position="244"/>
    </location>
</feature>
<sequence length="535" mass="60460">MAIPQNPQNGVSRDVQDELLNAQSDAQKQRLKATANPVKCHKSLAFGDDWTTMLFRHMSHGVTMHEFERPPDSVLDLGCGTGLWAIEAAKFWPHCRVVGFDKLAIQPDLTQVKLGIDCRELSERVKWVHGDFLDRLPFEDDQFEFVRICNIGLAVPEIFWQDLLLECSRVLKPGGCIEIMEEDLIFPAGRTRKPDEIRTSTAHSLRQPSGDQLRKESMASQLTAQTSQTMQTSTTASSSSHPKQLYTTEHISQNDSMDSYISSSTHSGSEARECFVQDHEKLKEAWMEMLGQRFLTHKLLNVLPFYLSSAFKTVIIHPTIHVVLPPPSGHRGPRVATAAPMTSMEAQDPNFTNWVQDMRSHVVRLSASDGPQKANPAALRSSKSSGTRVTLWSALHLARQYQLVSACKEAIWDAYCTLTGAARQTFLAPGEASRELRREDLREEFEREWAAWERSRRPASGLPRYRERRRLLRSAPLPDQRNGSASLHAGSAEHQVPLQQHPPQYQPMKNPDWNHSEELSLCRSMRGFIAWKPAA</sequence>
<evidence type="ECO:0000313" key="3">
    <source>
        <dbReference type="EMBL" id="CDO70648.1"/>
    </source>
</evidence>
<dbReference type="InterPro" id="IPR041698">
    <property type="entry name" value="Methyltransf_25"/>
</dbReference>
<comment type="caution">
    <text evidence="3">The sequence shown here is derived from an EMBL/GenBank/DDBJ whole genome shotgun (WGS) entry which is preliminary data.</text>
</comment>
<dbReference type="Pfam" id="PF13649">
    <property type="entry name" value="Methyltransf_25"/>
    <property type="match status" value="1"/>
</dbReference>
<gene>
    <name evidence="3" type="ORF">BN946_scf184756.g15</name>
</gene>
<dbReference type="Proteomes" id="UP000029665">
    <property type="component" value="Unassembled WGS sequence"/>
</dbReference>
<evidence type="ECO:0000313" key="4">
    <source>
        <dbReference type="Proteomes" id="UP000029665"/>
    </source>
</evidence>
<keyword evidence="4" id="KW-1185">Reference proteome</keyword>
<dbReference type="OMA" id="FDLVRIC"/>
<organism evidence="3 4">
    <name type="scientific">Pycnoporus cinnabarinus</name>
    <name type="common">Cinnabar-red polypore</name>
    <name type="synonym">Trametes cinnabarina</name>
    <dbReference type="NCBI Taxonomy" id="5643"/>
    <lineage>
        <taxon>Eukaryota</taxon>
        <taxon>Fungi</taxon>
        <taxon>Dikarya</taxon>
        <taxon>Basidiomycota</taxon>
        <taxon>Agaricomycotina</taxon>
        <taxon>Agaricomycetes</taxon>
        <taxon>Polyporales</taxon>
        <taxon>Polyporaceae</taxon>
        <taxon>Trametes</taxon>
    </lineage>
</organism>
<evidence type="ECO:0000256" key="1">
    <source>
        <dbReference type="SAM" id="MobiDB-lite"/>
    </source>
</evidence>
<dbReference type="Gene3D" id="3.40.50.150">
    <property type="entry name" value="Vaccinia Virus protein VP39"/>
    <property type="match status" value="1"/>
</dbReference>
<feature type="compositionally biased region" description="Low complexity" evidence="1">
    <location>
        <begin position="218"/>
        <end position="240"/>
    </location>
</feature>
<accession>A0A060SE30</accession>
<dbReference type="EMBL" id="CCBP010000089">
    <property type="protein sequence ID" value="CDO70648.1"/>
    <property type="molecule type" value="Genomic_DNA"/>
</dbReference>
<protein>
    <recommendedName>
        <fullName evidence="2">Methyltransferase domain-containing protein</fullName>
    </recommendedName>
</protein>
<feature type="region of interest" description="Disordered" evidence="1">
    <location>
        <begin position="471"/>
        <end position="495"/>
    </location>
</feature>